<keyword evidence="1" id="KW-0560">Oxidoreductase</keyword>
<evidence type="ECO:0000313" key="3">
    <source>
        <dbReference type="EMBL" id="KAJ0399518.1"/>
    </source>
</evidence>
<dbReference type="AlphaFoldDB" id="A0AAD5Q5Q9"/>
<name>A0AAD5Q5Q9_PYTIN</name>
<dbReference type="EMBL" id="JAKCXM010000180">
    <property type="protein sequence ID" value="KAJ0399518.1"/>
    <property type="molecule type" value="Genomic_DNA"/>
</dbReference>
<dbReference type="SUPFAM" id="SSF51735">
    <property type="entry name" value="NAD(P)-binding Rossmann-fold domains"/>
    <property type="match status" value="1"/>
</dbReference>
<evidence type="ECO:0000256" key="1">
    <source>
        <dbReference type="ARBA" id="ARBA00023002"/>
    </source>
</evidence>
<dbReference type="InterPro" id="IPR050988">
    <property type="entry name" value="Mannitol_DH/Oxidoreductase"/>
</dbReference>
<dbReference type="PANTHER" id="PTHR43362:SF1">
    <property type="entry name" value="MANNITOL DEHYDROGENASE 2-RELATED"/>
    <property type="match status" value="1"/>
</dbReference>
<dbReference type="Gene3D" id="1.10.1040.10">
    <property type="entry name" value="N-(1-d-carboxylethyl)-l-norvaline Dehydrogenase, domain 2"/>
    <property type="match status" value="1"/>
</dbReference>
<evidence type="ECO:0000259" key="2">
    <source>
        <dbReference type="Pfam" id="PF01232"/>
    </source>
</evidence>
<dbReference type="InterPro" id="IPR032466">
    <property type="entry name" value="Metal_Hydrolase"/>
</dbReference>
<sequence>MGTQRTRRKNASKRAARRVFAALNAKMRELHEAAWTPEAQELEAMRNEEERQRVHEQWEAAVERSKKAFERQHRFLLLKHIGEVQTGDHEVDERHQHELKSDVLSELSAFGKINKAELVLNQAPHLRGHLYIEFQHPKQALLVPVLRAVGARVVLFQTRGTDFVTACRSAHGRYEADTIDRSGAVHTDVHELQAVGSLGDGSDRAAFLELPAKLPQLQYIGLGVTESGLCANSPVIRDLAAFLWRAMQALPNNKLSVINTDNVPNNGALIKRLVLDAEWAGKPAAGSAELVSFRSFLDTNVVFHNTMVDRITSHRSGDALVPSSEPSPAKALVVEDLQGVLPGSWKSQPGVVVRSSPGQLEQDLLLKLRIANAVHTALVYVMSLSRLKSTVAISQHPELNTYVDTLFAKDILPSLEASGVSPEAAQATFNEWKARLAHPHFGVDTFWVAQNAMFKLSVRLLPRLAVRASRPSACLAFATAAVLRYLTPTQDDARREDGATRRVFVGQMDALQAPEPLYAHADDATWSYATGLSANISTGKYEFVDGEQGRVAEMLRRVAVQVMASNKSSSNTAVRPADASSSSELAATVGVTVATALSTMDGFDLTNSTHAAFAADVAALYQRLLEGKSTLGATAMDVLRDVLRELNVSEYLTTREQLATFVRESVATVSVIDVHTHLFPPTHGKLMLWGINELLTYHYLVAEYMITAPMEIEEFNTLSKEEQAALIWQHLFIDRSPVSEACRGVITTLTALGLGDLVAQRDLRGIQQWFAKQDPDEYVDTVFRLAGLQYVVMTNIPFEPEEARHWLGDPAKGTPPPKWSRKYFRSALRVDQVLLGDWASMAPALDVFGMPHTLDGCRAYLEKWIEIMQPEYFMSSVPIHFRYPDKSELLNASPTGERPSGAELLLKVLLPLAEARNLPIALKFDSVRPINARLGVAGDGVKPSDVDILIKLCREFPKVKFLATFLSRVNQHEVTVAANKFRNLHLYGCWWYCNNPSIIDEMTRQRIEILGTAFTSQHSDARVLDQLIYKWKHSREIIGDILVDMYDRLMVAGWRLSKDDVRRDVYRLFGGSYEDYMAKAS</sequence>
<accession>A0AAD5Q5Q9</accession>
<dbReference type="InterPro" id="IPR012677">
    <property type="entry name" value="Nucleotide-bd_a/b_plait_sf"/>
</dbReference>
<dbReference type="PANTHER" id="PTHR43362">
    <property type="entry name" value="MANNITOL DEHYDROGENASE DSF1-RELATED"/>
    <property type="match status" value="1"/>
</dbReference>
<dbReference type="InterPro" id="IPR036291">
    <property type="entry name" value="NAD(P)-bd_dom_sf"/>
</dbReference>
<dbReference type="Gene3D" id="3.40.50.720">
    <property type="entry name" value="NAD(P)-binding Rossmann-like Domain"/>
    <property type="match status" value="1"/>
</dbReference>
<dbReference type="Gene3D" id="3.30.70.330">
    <property type="match status" value="1"/>
</dbReference>
<dbReference type="GO" id="GO:0016616">
    <property type="term" value="F:oxidoreductase activity, acting on the CH-OH group of donors, NAD or NADP as acceptor"/>
    <property type="evidence" value="ECO:0007669"/>
    <property type="project" value="TreeGrafter"/>
</dbReference>
<comment type="caution">
    <text evidence="3">The sequence shown here is derived from an EMBL/GenBank/DDBJ whole genome shotgun (WGS) entry which is preliminary data.</text>
</comment>
<dbReference type="SUPFAM" id="SSF48179">
    <property type="entry name" value="6-phosphogluconate dehydrogenase C-terminal domain-like"/>
    <property type="match status" value="1"/>
</dbReference>
<reference evidence="3" key="1">
    <citation type="submission" date="2021-12" db="EMBL/GenBank/DDBJ databases">
        <title>Prjna785345.</title>
        <authorList>
            <person name="Rujirawat T."/>
            <person name="Krajaejun T."/>
        </authorList>
    </citation>
    <scope>NUCLEOTIDE SEQUENCE</scope>
    <source>
        <strain evidence="3">Pi057C3</strain>
    </source>
</reference>
<dbReference type="InterPro" id="IPR013328">
    <property type="entry name" value="6PGD_dom2"/>
</dbReference>
<evidence type="ECO:0000313" key="4">
    <source>
        <dbReference type="Proteomes" id="UP001209570"/>
    </source>
</evidence>
<dbReference type="Pfam" id="PF01232">
    <property type="entry name" value="Mannitol_dh"/>
    <property type="match status" value="1"/>
</dbReference>
<proteinExistence type="predicted"/>
<dbReference type="Proteomes" id="UP001209570">
    <property type="component" value="Unassembled WGS sequence"/>
</dbReference>
<dbReference type="InterPro" id="IPR013131">
    <property type="entry name" value="Mannitol_DH_N"/>
</dbReference>
<keyword evidence="4" id="KW-1185">Reference proteome</keyword>
<organism evidence="3 4">
    <name type="scientific">Pythium insidiosum</name>
    <name type="common">Pythiosis disease agent</name>
    <dbReference type="NCBI Taxonomy" id="114742"/>
    <lineage>
        <taxon>Eukaryota</taxon>
        <taxon>Sar</taxon>
        <taxon>Stramenopiles</taxon>
        <taxon>Oomycota</taxon>
        <taxon>Peronosporomycetes</taxon>
        <taxon>Pythiales</taxon>
        <taxon>Pythiaceae</taxon>
        <taxon>Pythium</taxon>
    </lineage>
</organism>
<dbReference type="Gene3D" id="1.10.2020.10">
    <property type="entry name" value="uronate isomerase, domain 2, chain A"/>
    <property type="match status" value="1"/>
</dbReference>
<dbReference type="Gene3D" id="3.20.20.140">
    <property type="entry name" value="Metal-dependent hydrolases"/>
    <property type="match status" value="1"/>
</dbReference>
<protein>
    <recommendedName>
        <fullName evidence="2">Mannitol dehydrogenase N-terminal domain-containing protein</fullName>
    </recommendedName>
</protein>
<feature type="domain" description="Mannitol dehydrogenase N-terminal" evidence="2">
    <location>
        <begin position="188"/>
        <end position="314"/>
    </location>
</feature>
<dbReference type="InterPro" id="IPR008927">
    <property type="entry name" value="6-PGluconate_DH-like_C_sf"/>
</dbReference>
<gene>
    <name evidence="3" type="ORF">P43SY_002183</name>
</gene>
<dbReference type="SUPFAM" id="SSF51556">
    <property type="entry name" value="Metallo-dependent hydrolases"/>
    <property type="match status" value="1"/>
</dbReference>